<keyword evidence="7" id="KW-0862">Zinc</keyword>
<dbReference type="InterPro" id="IPR001478">
    <property type="entry name" value="PDZ"/>
</dbReference>
<evidence type="ECO:0000256" key="5">
    <source>
        <dbReference type="ARBA" id="ARBA00022692"/>
    </source>
</evidence>
<comment type="cofactor">
    <cofactor evidence="1">
        <name>Zn(2+)</name>
        <dbReference type="ChEBI" id="CHEBI:29105"/>
    </cofactor>
</comment>
<keyword evidence="9" id="KW-0482">Metalloprotease</keyword>
<dbReference type="InterPro" id="IPR036034">
    <property type="entry name" value="PDZ_sf"/>
</dbReference>
<evidence type="ECO:0000256" key="4">
    <source>
        <dbReference type="ARBA" id="ARBA00022670"/>
    </source>
</evidence>
<comment type="subcellular location">
    <subcellularLocation>
        <location evidence="2">Membrane</location>
        <topology evidence="2">Multi-pass membrane protein</topology>
    </subcellularLocation>
</comment>
<dbReference type="GO" id="GO:0006508">
    <property type="term" value="P:proteolysis"/>
    <property type="evidence" value="ECO:0007669"/>
    <property type="project" value="UniProtKB-KW"/>
</dbReference>
<evidence type="ECO:0000313" key="13">
    <source>
        <dbReference type="EMBL" id="MBB5155547.1"/>
    </source>
</evidence>
<dbReference type="PANTHER" id="PTHR42837">
    <property type="entry name" value="REGULATOR OF SIGMA-E PROTEASE RSEP"/>
    <property type="match status" value="1"/>
</dbReference>
<keyword evidence="14" id="KW-1185">Reference proteome</keyword>
<evidence type="ECO:0000256" key="10">
    <source>
        <dbReference type="ARBA" id="ARBA00023136"/>
    </source>
</evidence>
<accession>A0A840Q6G0</accession>
<proteinExistence type="inferred from homology"/>
<evidence type="ECO:0000259" key="12">
    <source>
        <dbReference type="PROSITE" id="PS50106"/>
    </source>
</evidence>
<dbReference type="Pfam" id="PF02163">
    <property type="entry name" value="Peptidase_M50"/>
    <property type="match status" value="1"/>
</dbReference>
<evidence type="ECO:0000256" key="1">
    <source>
        <dbReference type="ARBA" id="ARBA00001947"/>
    </source>
</evidence>
<evidence type="ECO:0000256" key="3">
    <source>
        <dbReference type="ARBA" id="ARBA00007931"/>
    </source>
</evidence>
<reference evidence="13 14" key="1">
    <citation type="submission" date="2020-08" db="EMBL/GenBank/DDBJ databases">
        <title>Sequencing the genomes of 1000 actinobacteria strains.</title>
        <authorList>
            <person name="Klenk H.-P."/>
        </authorList>
    </citation>
    <scope>NUCLEOTIDE SEQUENCE [LARGE SCALE GENOMIC DNA]</scope>
    <source>
        <strain evidence="13 14">DSM 45584</strain>
    </source>
</reference>
<dbReference type="PANTHER" id="PTHR42837:SF2">
    <property type="entry name" value="MEMBRANE METALLOPROTEASE ARASP2, CHLOROPLASTIC-RELATED"/>
    <property type="match status" value="1"/>
</dbReference>
<dbReference type="AlphaFoldDB" id="A0A840Q6G0"/>
<comment type="caution">
    <text evidence="13">The sequence shown here is derived from an EMBL/GenBank/DDBJ whole genome shotgun (WGS) entry which is preliminary data.</text>
</comment>
<name>A0A840Q6G0_9PSEU</name>
<keyword evidence="5 11" id="KW-0812">Transmembrane</keyword>
<dbReference type="RefSeq" id="WP_184726867.1">
    <property type="nucleotide sequence ID" value="NZ_JACHIW010000001.1"/>
</dbReference>
<dbReference type="EMBL" id="JACHIW010000001">
    <property type="protein sequence ID" value="MBB5155547.1"/>
    <property type="molecule type" value="Genomic_DNA"/>
</dbReference>
<feature type="transmembrane region" description="Helical" evidence="11">
    <location>
        <begin position="400"/>
        <end position="421"/>
    </location>
</feature>
<keyword evidence="6" id="KW-0378">Hydrolase</keyword>
<dbReference type="GO" id="GO:0004222">
    <property type="term" value="F:metalloendopeptidase activity"/>
    <property type="evidence" value="ECO:0007669"/>
    <property type="project" value="InterPro"/>
</dbReference>
<keyword evidence="8 11" id="KW-1133">Transmembrane helix</keyword>
<evidence type="ECO:0000256" key="2">
    <source>
        <dbReference type="ARBA" id="ARBA00004141"/>
    </source>
</evidence>
<keyword evidence="10 11" id="KW-0472">Membrane</keyword>
<dbReference type="Pfam" id="PF17820">
    <property type="entry name" value="PDZ_6"/>
    <property type="match status" value="1"/>
</dbReference>
<evidence type="ECO:0000256" key="6">
    <source>
        <dbReference type="ARBA" id="ARBA00022801"/>
    </source>
</evidence>
<comment type="similarity">
    <text evidence="3">Belongs to the peptidase M50B family.</text>
</comment>
<feature type="domain" description="PDZ" evidence="12">
    <location>
        <begin position="181"/>
        <end position="229"/>
    </location>
</feature>
<dbReference type="SUPFAM" id="SSF50156">
    <property type="entry name" value="PDZ domain-like"/>
    <property type="match status" value="1"/>
</dbReference>
<keyword evidence="4 13" id="KW-0645">Protease</keyword>
<dbReference type="PROSITE" id="PS50106">
    <property type="entry name" value="PDZ"/>
    <property type="match status" value="1"/>
</dbReference>
<dbReference type="InterPro" id="IPR008915">
    <property type="entry name" value="Peptidase_M50"/>
</dbReference>
<dbReference type="Gene3D" id="2.30.42.10">
    <property type="match status" value="1"/>
</dbReference>
<feature type="transmembrane region" description="Helical" evidence="11">
    <location>
        <begin position="124"/>
        <end position="146"/>
    </location>
</feature>
<organism evidence="13 14">
    <name type="scientific">Saccharopolyspora phatthalungensis</name>
    <dbReference type="NCBI Taxonomy" id="664693"/>
    <lineage>
        <taxon>Bacteria</taxon>
        <taxon>Bacillati</taxon>
        <taxon>Actinomycetota</taxon>
        <taxon>Actinomycetes</taxon>
        <taxon>Pseudonocardiales</taxon>
        <taxon>Pseudonocardiaceae</taxon>
        <taxon>Saccharopolyspora</taxon>
    </lineage>
</organism>
<dbReference type="Proteomes" id="UP000584374">
    <property type="component" value="Unassembled WGS sequence"/>
</dbReference>
<sequence length="427" mass="46198">MLVVVGILIFFLGLLFSIAWHELGHLATAKLFGIKVTQYMVGFGRTIWSKRTGDTEYGVKLIPFGGYIRMIGMFPPKKDEKYGRTASSAPWRAMIEDARQMSAEEITPEDAHRQFYQRSPWKRVIVMMAGPVMNLILAVGIFTAILMGHGIQTPTTTVSTVSECVLPADAKNTAVCPPGATPAPAAAAGFKPGDRIVEFNGKPYGSWDDLQLAIRGTAGAVPVVVERDGHRVTLTANLLRTERPKIGSTSEYEMVGFLGLTPTSHLVKQDFGGVVKTIGGFVSLTAQKVVELPQRVPDLVSAIFGGERHQDSPVGIVGASRLGGEVLASDSIGVDDRIILMFNLLAGVNLSLFVFNMLPVLPLDGGHIAGAVWEGIRRRFAKLVRRPDPGPFDTARLMPLAYAVSLIFIAYSLLVLVADIVNPVTLF</sequence>
<dbReference type="InterPro" id="IPR041489">
    <property type="entry name" value="PDZ_6"/>
</dbReference>
<dbReference type="GO" id="GO:0016020">
    <property type="term" value="C:membrane"/>
    <property type="evidence" value="ECO:0007669"/>
    <property type="project" value="UniProtKB-SubCell"/>
</dbReference>
<evidence type="ECO:0000313" key="14">
    <source>
        <dbReference type="Proteomes" id="UP000584374"/>
    </source>
</evidence>
<dbReference type="CDD" id="cd06163">
    <property type="entry name" value="S2P-M50_PDZ_RseP-like"/>
    <property type="match status" value="1"/>
</dbReference>
<dbReference type="InterPro" id="IPR004387">
    <property type="entry name" value="Pept_M50_Zn"/>
</dbReference>
<evidence type="ECO:0000256" key="11">
    <source>
        <dbReference type="SAM" id="Phobius"/>
    </source>
</evidence>
<evidence type="ECO:0000256" key="8">
    <source>
        <dbReference type="ARBA" id="ARBA00022989"/>
    </source>
</evidence>
<evidence type="ECO:0000256" key="7">
    <source>
        <dbReference type="ARBA" id="ARBA00022833"/>
    </source>
</evidence>
<gene>
    <name evidence="13" type="ORF">BJ970_003081</name>
</gene>
<evidence type="ECO:0000256" key="9">
    <source>
        <dbReference type="ARBA" id="ARBA00023049"/>
    </source>
</evidence>
<feature type="transmembrane region" description="Helical" evidence="11">
    <location>
        <begin position="338"/>
        <end position="358"/>
    </location>
</feature>
<protein>
    <submittedName>
        <fullName evidence="13">Membrane-associated protease RseP (Regulator of RpoE activity)</fullName>
    </submittedName>
</protein>